<evidence type="ECO:0000313" key="2">
    <source>
        <dbReference type="Proteomes" id="UP000297839"/>
    </source>
</evidence>
<dbReference type="Proteomes" id="UP000297839">
    <property type="component" value="Unassembled WGS sequence"/>
</dbReference>
<dbReference type="AlphaFoldDB" id="A0A4Z0BFE0"/>
<evidence type="ECO:0000313" key="1">
    <source>
        <dbReference type="EMBL" id="TFY97099.1"/>
    </source>
</evidence>
<sequence>MEPIAKDQALAWLADSDVEIAGAAHAYLEKARHSARVTPPLSEDEFAQLSVEYLKRCLLGTQEGEWVQSRFEAAWALVSWLARQAKQPSVNAVGFVRWLGDSYKANLELRNVVITGLLEHVLGSKDVDRLFISWECDPELAQALSSAREWKKRGGRSPIDLK</sequence>
<dbReference type="RefSeq" id="WP_135251514.1">
    <property type="nucleotide sequence ID" value="NZ_SMLK01000009.1"/>
</dbReference>
<keyword evidence="2" id="KW-1185">Reference proteome</keyword>
<proteinExistence type="predicted"/>
<dbReference type="EMBL" id="SMLK01000009">
    <property type="protein sequence ID" value="TFY97099.1"/>
    <property type="molecule type" value="Genomic_DNA"/>
</dbReference>
<gene>
    <name evidence="1" type="ORF">EZ216_19765</name>
</gene>
<protein>
    <submittedName>
        <fullName evidence="1">Uncharacterized protein</fullName>
    </submittedName>
</protein>
<name>A0A4Z0BFE0_9BURK</name>
<reference evidence="1 2" key="1">
    <citation type="submission" date="2019-03" db="EMBL/GenBank/DDBJ databases">
        <title>Ramlibacter sp. 18x22-1, whole genome shotgun sequence.</title>
        <authorList>
            <person name="Zhang X."/>
            <person name="Feng G."/>
            <person name="Zhu H."/>
        </authorList>
    </citation>
    <scope>NUCLEOTIDE SEQUENCE [LARGE SCALE GENOMIC DNA]</scope>
    <source>
        <strain evidence="1 2">18x22-1</strain>
    </source>
</reference>
<accession>A0A4Z0BFE0</accession>
<comment type="caution">
    <text evidence="1">The sequence shown here is derived from an EMBL/GenBank/DDBJ whole genome shotgun (WGS) entry which is preliminary data.</text>
</comment>
<organism evidence="1 2">
    <name type="scientific">Ramlibacter humi</name>
    <dbReference type="NCBI Taxonomy" id="2530451"/>
    <lineage>
        <taxon>Bacteria</taxon>
        <taxon>Pseudomonadati</taxon>
        <taxon>Pseudomonadota</taxon>
        <taxon>Betaproteobacteria</taxon>
        <taxon>Burkholderiales</taxon>
        <taxon>Comamonadaceae</taxon>
        <taxon>Ramlibacter</taxon>
    </lineage>
</organism>